<comment type="caution">
    <text evidence="5">The sequence shown here is derived from an EMBL/GenBank/DDBJ whole genome shotgun (WGS) entry which is preliminary data.</text>
</comment>
<organism evidence="5 6">
    <name type="scientific">Halovulum marinum</name>
    <dbReference type="NCBI Taxonomy" id="2662447"/>
    <lineage>
        <taxon>Bacteria</taxon>
        <taxon>Pseudomonadati</taxon>
        <taxon>Pseudomonadota</taxon>
        <taxon>Alphaproteobacteria</taxon>
        <taxon>Rhodobacterales</taxon>
        <taxon>Paracoccaceae</taxon>
        <taxon>Halovulum</taxon>
    </lineage>
</organism>
<dbReference type="InterPro" id="IPR051821">
    <property type="entry name" value="Asp/Asn_beta-hydroxylase"/>
</dbReference>
<reference evidence="5 6" key="1">
    <citation type="submission" date="2019-10" db="EMBL/GenBank/DDBJ databases">
        <title>Cognatihalovulum marinum gen. nov. sp. nov., a new member of the family Rhodobacteraceae isolated from deep seawater of the Northwest Indian Ocean.</title>
        <authorList>
            <person name="Ruan C."/>
            <person name="Wang J."/>
            <person name="Zheng X."/>
            <person name="Song L."/>
            <person name="Zhu Y."/>
            <person name="Huang Y."/>
            <person name="Lu Z."/>
            <person name="Du W."/>
            <person name="Huang L."/>
            <person name="Dai X."/>
        </authorList>
    </citation>
    <scope>NUCLEOTIDE SEQUENCE [LARGE SCALE GENOMIC DNA]</scope>
    <source>
        <strain evidence="5 6">2CG4</strain>
    </source>
</reference>
<keyword evidence="3" id="KW-0560">Oxidoreductase</keyword>
<accession>A0A6L5Z482</accession>
<protein>
    <submittedName>
        <fullName evidence="5">Aspartyl/asparaginyl beta-hydroxylase domain-containing protein</fullName>
    </submittedName>
</protein>
<dbReference type="Gene3D" id="2.60.120.330">
    <property type="entry name" value="B-lactam Antibiotic, Isopenicillin N Synthase, Chain"/>
    <property type="match status" value="1"/>
</dbReference>
<dbReference type="RefSeq" id="WP_154448505.1">
    <property type="nucleotide sequence ID" value="NZ_WIND01000019.1"/>
</dbReference>
<dbReference type="Proteomes" id="UP000474957">
    <property type="component" value="Unassembled WGS sequence"/>
</dbReference>
<dbReference type="InterPro" id="IPR007803">
    <property type="entry name" value="Asp/Arg/Pro-Hydrxlase"/>
</dbReference>
<keyword evidence="2" id="KW-0223">Dioxygenase</keyword>
<proteinExistence type="inferred from homology"/>
<dbReference type="EMBL" id="WIND01000019">
    <property type="protein sequence ID" value="MSU91391.1"/>
    <property type="molecule type" value="Genomic_DNA"/>
</dbReference>
<evidence type="ECO:0000259" key="4">
    <source>
        <dbReference type="Pfam" id="PF05118"/>
    </source>
</evidence>
<dbReference type="PANTHER" id="PTHR46332:SF5">
    <property type="entry name" value="ASPARTATE BETA-HYDROXYLASE DOMAIN CONTAINING 2"/>
    <property type="match status" value="1"/>
</dbReference>
<gene>
    <name evidence="5" type="ORF">GE300_17565</name>
</gene>
<dbReference type="Pfam" id="PF05118">
    <property type="entry name" value="Asp_Arg_Hydrox"/>
    <property type="match status" value="1"/>
</dbReference>
<feature type="domain" description="Aspartyl/asparaginy/proline hydroxylase" evidence="4">
    <location>
        <begin position="54"/>
        <end position="212"/>
    </location>
</feature>
<sequence length="246" mass="28507">MKLKKRLRKMVKYGPWGYRFWRELMRRPYERAFPTPAVAEDLLAAFPAAAELRANFDAFRAEALAVATGRDLPANHEIMPEQTTFYEHDRIPWKMVALRAYSYDYRANLAQMPLMADFLRRNPRVVSATVSVFPGGKHLRPHRGPWKGVWRYHLAYLVEDLGEGRTSAELQIDGNTHYLRTGDDLLWDDTYMHAAINRAETPRIVLLLDVLREHPWWLGWISGTVLHVARIAQGVRGMDRRAAVAR</sequence>
<keyword evidence="6" id="KW-1185">Reference proteome</keyword>
<dbReference type="AlphaFoldDB" id="A0A6L5Z482"/>
<evidence type="ECO:0000256" key="3">
    <source>
        <dbReference type="ARBA" id="ARBA00023002"/>
    </source>
</evidence>
<evidence type="ECO:0000313" key="6">
    <source>
        <dbReference type="Proteomes" id="UP000474957"/>
    </source>
</evidence>
<dbReference type="GO" id="GO:0051213">
    <property type="term" value="F:dioxygenase activity"/>
    <property type="evidence" value="ECO:0007669"/>
    <property type="project" value="UniProtKB-KW"/>
</dbReference>
<comment type="similarity">
    <text evidence="1">Belongs to the aspartyl/asparaginyl beta-hydroxylase family.</text>
</comment>
<name>A0A6L5Z482_9RHOB</name>
<evidence type="ECO:0000256" key="2">
    <source>
        <dbReference type="ARBA" id="ARBA00022964"/>
    </source>
</evidence>
<evidence type="ECO:0000256" key="1">
    <source>
        <dbReference type="ARBA" id="ARBA00007730"/>
    </source>
</evidence>
<dbReference type="SUPFAM" id="SSF51197">
    <property type="entry name" value="Clavaminate synthase-like"/>
    <property type="match status" value="1"/>
</dbReference>
<dbReference type="PANTHER" id="PTHR46332">
    <property type="entry name" value="ASPARTATE BETA-HYDROXYLASE DOMAIN-CONTAINING PROTEIN 2"/>
    <property type="match status" value="1"/>
</dbReference>
<dbReference type="InterPro" id="IPR027443">
    <property type="entry name" value="IPNS-like_sf"/>
</dbReference>
<evidence type="ECO:0000313" key="5">
    <source>
        <dbReference type="EMBL" id="MSU91391.1"/>
    </source>
</evidence>